<dbReference type="GO" id="GO:0003952">
    <property type="term" value="F:NAD+ synthase (glutamine-hydrolyzing) activity"/>
    <property type="evidence" value="ECO:0007669"/>
    <property type="project" value="UniProtKB-EC"/>
</dbReference>
<organism evidence="4 5">
    <name type="scientific">Acidithiobacillus concretivorus</name>
    <dbReference type="NCBI Taxonomy" id="3063952"/>
    <lineage>
        <taxon>Bacteria</taxon>
        <taxon>Pseudomonadati</taxon>
        <taxon>Pseudomonadota</taxon>
        <taxon>Acidithiobacillia</taxon>
        <taxon>Acidithiobacillales</taxon>
        <taxon>Acidithiobacillaceae</taxon>
        <taxon>Acidithiobacillus</taxon>
    </lineage>
</organism>
<dbReference type="InterPro" id="IPR022310">
    <property type="entry name" value="NAD/GMP_synthase"/>
</dbReference>
<proteinExistence type="predicted"/>
<dbReference type="EMBL" id="JABELD010000029">
    <property type="protein sequence ID" value="MBU2738022.1"/>
    <property type="molecule type" value="Genomic_DNA"/>
</dbReference>
<dbReference type="Proteomes" id="UP001197028">
    <property type="component" value="Unassembled WGS sequence"/>
</dbReference>
<dbReference type="InterPro" id="IPR014729">
    <property type="entry name" value="Rossmann-like_a/b/a_fold"/>
</dbReference>
<gene>
    <name evidence="4" type="ORF">HJG40_04250</name>
</gene>
<keyword evidence="5" id="KW-1185">Reference proteome</keyword>
<feature type="region of interest" description="Disordered" evidence="2">
    <location>
        <begin position="102"/>
        <end position="121"/>
    </location>
</feature>
<evidence type="ECO:0000256" key="1">
    <source>
        <dbReference type="ARBA" id="ARBA00022598"/>
    </source>
</evidence>
<evidence type="ECO:0000313" key="4">
    <source>
        <dbReference type="EMBL" id="MBU2738022.1"/>
    </source>
</evidence>
<dbReference type="SUPFAM" id="SSF52402">
    <property type="entry name" value="Adenine nucleotide alpha hydrolases-like"/>
    <property type="match status" value="1"/>
</dbReference>
<feature type="non-terminal residue" evidence="4">
    <location>
        <position position="1"/>
    </location>
</feature>
<dbReference type="Pfam" id="PF02540">
    <property type="entry name" value="NAD_synthase"/>
    <property type="match status" value="1"/>
</dbReference>
<evidence type="ECO:0000313" key="5">
    <source>
        <dbReference type="Proteomes" id="UP001197028"/>
    </source>
</evidence>
<feature type="compositionally biased region" description="Basic and acidic residues" evidence="2">
    <location>
        <begin position="111"/>
        <end position="121"/>
    </location>
</feature>
<keyword evidence="1 4" id="KW-0436">Ligase</keyword>
<feature type="domain" description="NAD/GMP synthase" evidence="3">
    <location>
        <begin position="6"/>
        <end position="80"/>
    </location>
</feature>
<accession>A0ABS5ZN21</accession>
<comment type="caution">
    <text evidence="4">The sequence shown here is derived from an EMBL/GenBank/DDBJ whole genome shotgun (WGS) entry which is preliminary data.</text>
</comment>
<sequence length="121" mass="13556">NHPAVVIPERVLSRPPSAELAPDQRDQDSLPAYEVLDAIIAAYVENDRSAAELIASGFAADTVQRVLKLIDRAEYKRRQAAPGVRISTRAFGKDRRYPITNGYASWSGHHNLNEEQHHEKN</sequence>
<evidence type="ECO:0000256" key="2">
    <source>
        <dbReference type="SAM" id="MobiDB-lite"/>
    </source>
</evidence>
<name>A0ABS5ZN21_9PROT</name>
<evidence type="ECO:0000259" key="3">
    <source>
        <dbReference type="Pfam" id="PF02540"/>
    </source>
</evidence>
<reference evidence="4 5" key="1">
    <citation type="journal article" date="2021" name="ISME J.">
        <title>Genomic evolution of the class Acidithiobacillia: deep-branching Proteobacteria living in extreme acidic conditions.</title>
        <authorList>
            <person name="Moya-Beltran A."/>
            <person name="Beard S."/>
            <person name="Rojas-Villalobos C."/>
            <person name="Issotta F."/>
            <person name="Gallardo Y."/>
            <person name="Ulloa R."/>
            <person name="Giaveno A."/>
            <person name="Degli Esposti M."/>
            <person name="Johnson D.B."/>
            <person name="Quatrini R."/>
        </authorList>
    </citation>
    <scope>NUCLEOTIDE SEQUENCE [LARGE SCALE GENOMIC DNA]</scope>
    <source>
        <strain evidence="4 5">ATCC 19703</strain>
    </source>
</reference>
<protein>
    <submittedName>
        <fullName evidence="4">NAD+ synthase</fullName>
        <ecNumber evidence="4">6.3.5.1</ecNumber>
    </submittedName>
</protein>
<dbReference type="EC" id="6.3.5.1" evidence="4"/>
<dbReference type="Gene3D" id="3.40.50.620">
    <property type="entry name" value="HUPs"/>
    <property type="match status" value="1"/>
</dbReference>